<dbReference type="Proteomes" id="UP000230233">
    <property type="component" value="Chromosome III"/>
</dbReference>
<feature type="compositionally biased region" description="Basic and acidic residues" evidence="1">
    <location>
        <begin position="83"/>
        <end position="97"/>
    </location>
</feature>
<reference evidence="3" key="1">
    <citation type="submission" date="2017-10" db="EMBL/GenBank/DDBJ databases">
        <title>Rapid genome shrinkage in a self-fertile nematode reveals novel sperm competition proteins.</title>
        <authorList>
            <person name="Yin D."/>
            <person name="Schwarz E.M."/>
            <person name="Thomas C.G."/>
            <person name="Felde R.L."/>
            <person name="Korf I.F."/>
            <person name="Cutter A.D."/>
            <person name="Schartner C.M."/>
            <person name="Ralston E.J."/>
            <person name="Meyer B.J."/>
            <person name="Haag E.S."/>
        </authorList>
    </citation>
    <scope>NUCLEOTIDE SEQUENCE [LARGE SCALE GENOMIC DNA]</scope>
    <source>
        <strain evidence="3">JU1422</strain>
    </source>
</reference>
<name>A0A2G5UL60_9PELO</name>
<evidence type="ECO:0000313" key="2">
    <source>
        <dbReference type="EMBL" id="PIC40264.1"/>
    </source>
</evidence>
<feature type="compositionally biased region" description="Polar residues" evidence="1">
    <location>
        <begin position="10"/>
        <end position="20"/>
    </location>
</feature>
<proteinExistence type="predicted"/>
<evidence type="ECO:0008006" key="4">
    <source>
        <dbReference type="Google" id="ProtNLM"/>
    </source>
</evidence>
<dbReference type="OrthoDB" id="10394760at2759"/>
<accession>A0A2G5UL60</accession>
<evidence type="ECO:0000256" key="1">
    <source>
        <dbReference type="SAM" id="MobiDB-lite"/>
    </source>
</evidence>
<keyword evidence="3" id="KW-1185">Reference proteome</keyword>
<feature type="region of interest" description="Disordered" evidence="1">
    <location>
        <begin position="1"/>
        <end position="36"/>
    </location>
</feature>
<dbReference type="EMBL" id="PDUG01000003">
    <property type="protein sequence ID" value="PIC40264.1"/>
    <property type="molecule type" value="Genomic_DNA"/>
</dbReference>
<protein>
    <recommendedName>
        <fullName evidence="4">Major sperm protein</fullName>
    </recommendedName>
</protein>
<dbReference type="AlphaFoldDB" id="A0A2G5UL60"/>
<comment type="caution">
    <text evidence="2">The sequence shown here is derived from an EMBL/GenBank/DDBJ whole genome shotgun (WGS) entry which is preliminary data.</text>
</comment>
<organism evidence="2 3">
    <name type="scientific">Caenorhabditis nigoni</name>
    <dbReference type="NCBI Taxonomy" id="1611254"/>
    <lineage>
        <taxon>Eukaryota</taxon>
        <taxon>Metazoa</taxon>
        <taxon>Ecdysozoa</taxon>
        <taxon>Nematoda</taxon>
        <taxon>Chromadorea</taxon>
        <taxon>Rhabditida</taxon>
        <taxon>Rhabditina</taxon>
        <taxon>Rhabditomorpha</taxon>
        <taxon>Rhabditoidea</taxon>
        <taxon>Rhabditidae</taxon>
        <taxon>Peloderinae</taxon>
        <taxon>Caenorhabditis</taxon>
    </lineage>
</organism>
<evidence type="ECO:0000313" key="3">
    <source>
        <dbReference type="Proteomes" id="UP000230233"/>
    </source>
</evidence>
<gene>
    <name evidence="2" type="primary">Cnig_chr_III.g11667</name>
    <name evidence="2" type="ORF">B9Z55_011667</name>
</gene>
<feature type="compositionally biased region" description="Basic and acidic residues" evidence="1">
    <location>
        <begin position="21"/>
        <end position="36"/>
    </location>
</feature>
<sequence>MGDSREPGNSEASTSSNSPDNESHYDDEVPEEKQWLEYVRKNPGAKYQTLSLEHFFTRAKIIAEQMGTGWYTSGREGSDEEQPESRRPDLKKGPTRKLEFEEWKEKVLNDQESSGLEGIQTIPKECIAINKPNEFTNFVNFQILNTSKTLITYSAKFKNPFLEVVDNSEGALEAGSSKLLQILCKFDCGAPIGDELILQIEDSEKCWTRSFPIYYDTEFWS</sequence>
<feature type="region of interest" description="Disordered" evidence="1">
    <location>
        <begin position="70"/>
        <end position="97"/>
    </location>
</feature>